<sequence>MAIRNLLNGKFLNQSSVIGARFMSSWFRNIEPAPKDPILGVTEAFLADQSPNKVNVGV</sequence>
<keyword evidence="2" id="KW-1185">Reference proteome</keyword>
<keyword evidence="1" id="KW-0808">Transferase</keyword>
<dbReference type="AlphaFoldDB" id="A0A392SYB6"/>
<proteinExistence type="predicted"/>
<reference evidence="1 2" key="1">
    <citation type="journal article" date="2018" name="Front. Plant Sci.">
        <title>Red Clover (Trifolium pratense) and Zigzag Clover (T. medium) - A Picture of Genomic Similarities and Differences.</title>
        <authorList>
            <person name="Dluhosova J."/>
            <person name="Istvanek J."/>
            <person name="Nedelnik J."/>
            <person name="Repkova J."/>
        </authorList>
    </citation>
    <scope>NUCLEOTIDE SEQUENCE [LARGE SCALE GENOMIC DNA]</scope>
    <source>
        <strain evidence="2">cv. 10/8</strain>
        <tissue evidence="1">Leaf</tissue>
    </source>
</reference>
<protein>
    <submittedName>
        <fullName evidence="1">Aspartate aminotransferase mitochondrial-like</fullName>
    </submittedName>
</protein>
<organism evidence="1 2">
    <name type="scientific">Trifolium medium</name>
    <dbReference type="NCBI Taxonomy" id="97028"/>
    <lineage>
        <taxon>Eukaryota</taxon>
        <taxon>Viridiplantae</taxon>
        <taxon>Streptophyta</taxon>
        <taxon>Embryophyta</taxon>
        <taxon>Tracheophyta</taxon>
        <taxon>Spermatophyta</taxon>
        <taxon>Magnoliopsida</taxon>
        <taxon>eudicotyledons</taxon>
        <taxon>Gunneridae</taxon>
        <taxon>Pentapetalae</taxon>
        <taxon>rosids</taxon>
        <taxon>fabids</taxon>
        <taxon>Fabales</taxon>
        <taxon>Fabaceae</taxon>
        <taxon>Papilionoideae</taxon>
        <taxon>50 kb inversion clade</taxon>
        <taxon>NPAAA clade</taxon>
        <taxon>Hologalegina</taxon>
        <taxon>IRL clade</taxon>
        <taxon>Trifolieae</taxon>
        <taxon>Trifolium</taxon>
    </lineage>
</organism>
<name>A0A392SYB6_9FABA</name>
<feature type="non-terminal residue" evidence="1">
    <location>
        <position position="58"/>
    </location>
</feature>
<evidence type="ECO:0000313" key="2">
    <source>
        <dbReference type="Proteomes" id="UP000265520"/>
    </source>
</evidence>
<dbReference type="InterPro" id="IPR015422">
    <property type="entry name" value="PyrdxlP-dep_Trfase_small"/>
</dbReference>
<dbReference type="Proteomes" id="UP000265520">
    <property type="component" value="Unassembled WGS sequence"/>
</dbReference>
<dbReference type="Gene3D" id="3.90.1150.10">
    <property type="entry name" value="Aspartate Aminotransferase, domain 1"/>
    <property type="match status" value="1"/>
</dbReference>
<keyword evidence="1" id="KW-0032">Aminotransferase</keyword>
<comment type="caution">
    <text evidence="1">The sequence shown here is derived from an EMBL/GenBank/DDBJ whole genome shotgun (WGS) entry which is preliminary data.</text>
</comment>
<evidence type="ECO:0000313" key="1">
    <source>
        <dbReference type="EMBL" id="MCI53417.1"/>
    </source>
</evidence>
<accession>A0A392SYB6</accession>
<dbReference type="GO" id="GO:0008483">
    <property type="term" value="F:transaminase activity"/>
    <property type="evidence" value="ECO:0007669"/>
    <property type="project" value="UniProtKB-KW"/>
</dbReference>
<dbReference type="EMBL" id="LXQA010462787">
    <property type="protein sequence ID" value="MCI53417.1"/>
    <property type="molecule type" value="Genomic_DNA"/>
</dbReference>